<dbReference type="AlphaFoldDB" id="A0A3D8M8F7"/>
<accession>A0A3D8M8F7</accession>
<protein>
    <submittedName>
        <fullName evidence="1">Uncharacterized protein</fullName>
    </submittedName>
</protein>
<organism evidence="1 2">
    <name type="scientific">Alteromonas aestuariivivens</name>
    <dbReference type="NCBI Taxonomy" id="1938339"/>
    <lineage>
        <taxon>Bacteria</taxon>
        <taxon>Pseudomonadati</taxon>
        <taxon>Pseudomonadota</taxon>
        <taxon>Gammaproteobacteria</taxon>
        <taxon>Alteromonadales</taxon>
        <taxon>Alteromonadaceae</taxon>
        <taxon>Alteromonas/Salinimonas group</taxon>
        <taxon>Alteromonas</taxon>
    </lineage>
</organism>
<reference evidence="2" key="1">
    <citation type="submission" date="2018-08" db="EMBL/GenBank/DDBJ databases">
        <authorList>
            <person name="Zhang J."/>
            <person name="Du Z.-J."/>
        </authorList>
    </citation>
    <scope>NUCLEOTIDE SEQUENCE [LARGE SCALE GENOMIC DNA]</scope>
    <source>
        <strain evidence="2">KCTC 52655</strain>
    </source>
</reference>
<comment type="caution">
    <text evidence="1">The sequence shown here is derived from an EMBL/GenBank/DDBJ whole genome shotgun (WGS) entry which is preliminary data.</text>
</comment>
<sequence length="70" mass="7760">MNRQQVPQLLAIKLPGRALQLKLKFLFQKEEKANYGLTRGEMCSTFNNAGGRAGVPADTIDVFDSGTYKL</sequence>
<gene>
    <name evidence="1" type="ORF">DXV75_09325</name>
</gene>
<keyword evidence="2" id="KW-1185">Reference proteome</keyword>
<proteinExistence type="predicted"/>
<dbReference type="EMBL" id="QRHA01000006">
    <property type="protein sequence ID" value="RDV25491.1"/>
    <property type="molecule type" value="Genomic_DNA"/>
</dbReference>
<evidence type="ECO:0000313" key="1">
    <source>
        <dbReference type="EMBL" id="RDV25491.1"/>
    </source>
</evidence>
<name>A0A3D8M8F7_9ALTE</name>
<evidence type="ECO:0000313" key="2">
    <source>
        <dbReference type="Proteomes" id="UP000256561"/>
    </source>
</evidence>
<dbReference type="Proteomes" id="UP000256561">
    <property type="component" value="Unassembled WGS sequence"/>
</dbReference>